<dbReference type="Proteomes" id="UP000746918">
    <property type="component" value="Unassembled WGS sequence"/>
</dbReference>
<accession>A0ABS7I3P1</accession>
<name>A0ABS7I3P1_9HYPH</name>
<keyword evidence="4" id="KW-1185">Reference proteome</keyword>
<dbReference type="SMART" id="SM00869">
    <property type="entry name" value="Autotransporter"/>
    <property type="match status" value="1"/>
</dbReference>
<dbReference type="Pfam" id="PF03797">
    <property type="entry name" value="Autotransporter"/>
    <property type="match status" value="1"/>
</dbReference>
<evidence type="ECO:0000259" key="2">
    <source>
        <dbReference type="PROSITE" id="PS51208"/>
    </source>
</evidence>
<proteinExistence type="predicted"/>
<feature type="domain" description="Autotransporter" evidence="2">
    <location>
        <begin position="258"/>
        <end position="532"/>
    </location>
</feature>
<dbReference type="SUPFAM" id="SSF103515">
    <property type="entry name" value="Autotransporter"/>
    <property type="match status" value="1"/>
</dbReference>
<dbReference type="RefSeq" id="WP_220716513.1">
    <property type="nucleotide sequence ID" value="NZ_JAIFRO010000001.1"/>
</dbReference>
<feature type="region of interest" description="Disordered" evidence="1">
    <location>
        <begin position="159"/>
        <end position="214"/>
    </location>
</feature>
<dbReference type="InterPro" id="IPR006315">
    <property type="entry name" value="OM_autotransptr_brl_dom"/>
</dbReference>
<dbReference type="NCBIfam" id="TIGR01414">
    <property type="entry name" value="autotrans_barl"/>
    <property type="match status" value="1"/>
</dbReference>
<sequence>MHKKSLLFYTATCALFFSYFNGTYISNASGLNPQTRSAREDLIHLPHQDHHALEFVNTPTQATAILSADNQGFVDIARKQGTRQDNRDWDKQHNQEDIRHKTVSIESTLQGQKKELSNSFSNAFTQTWNTDTRTKMQLPQLSLHSSEEQKPSLIGSKIKAKRSLDQSPSNHSVSQQKAPSSQTKVQDNLPSKDDSTNQITTESTDSSDETLASKAEAPTPQIAHYLLMPHAMLATGFSDVNNQSALLDSLRITMFEPKNQKERGSFLSVHGDRITLSSFLQSAPKSYNANIDYHALQTSVTLMTLEEPNISTNFGLFGTYGKLAFAPKNKNNIPEKKMFNKWSLTAYGDIQHDSGIYASAFLFYGIFKDQSDMPLMENIKKNHDTKTLGASATVGQKLETGFEGIILEPQAQLVYQRLIFGLHSENKDFKVNMGHPHQWWLRLGGRVTRNTGNALSFYGKLNFIKTFEDSHSIEIDKPFQVTPMGTSIEGGLGIHSYLLPNIALHGDISYQYKLKESIVSGLHFSAGIRYRF</sequence>
<feature type="region of interest" description="Disordered" evidence="1">
    <location>
        <begin position="80"/>
        <end position="100"/>
    </location>
</feature>
<evidence type="ECO:0000313" key="3">
    <source>
        <dbReference type="EMBL" id="MBX4335205.1"/>
    </source>
</evidence>
<evidence type="ECO:0000256" key="1">
    <source>
        <dbReference type="SAM" id="MobiDB-lite"/>
    </source>
</evidence>
<dbReference type="EMBL" id="JAIFRO010000001">
    <property type="protein sequence ID" value="MBX4335205.1"/>
    <property type="molecule type" value="Genomic_DNA"/>
</dbReference>
<dbReference type="InterPro" id="IPR005546">
    <property type="entry name" value="Autotransporte_beta"/>
</dbReference>
<comment type="caution">
    <text evidence="3">The sequence shown here is derived from an EMBL/GenBank/DDBJ whole genome shotgun (WGS) entry which is preliminary data.</text>
</comment>
<dbReference type="InterPro" id="IPR036709">
    <property type="entry name" value="Autotransporte_beta_dom_sf"/>
</dbReference>
<reference evidence="3 4" key="1">
    <citation type="submission" date="2021-08" db="EMBL/GenBank/DDBJ databases">
        <title>Bartonella raoulti 094 sp. nov.</title>
        <authorList>
            <person name="Zgheib R."/>
            <person name="Hammoud A."/>
        </authorList>
    </citation>
    <scope>NUCLEOTIDE SEQUENCE [LARGE SCALE GENOMIC DNA]</scope>
    <source>
        <strain evidence="3 4">094</strain>
    </source>
</reference>
<evidence type="ECO:0000313" key="4">
    <source>
        <dbReference type="Proteomes" id="UP000746918"/>
    </source>
</evidence>
<feature type="compositionally biased region" description="Polar residues" evidence="1">
    <location>
        <begin position="165"/>
        <end position="189"/>
    </location>
</feature>
<protein>
    <submittedName>
        <fullName evidence="3">Autotransporter outer membrane beta-barrel domain-containing protein</fullName>
    </submittedName>
</protein>
<gene>
    <name evidence="3" type="ORF">K3248_01055</name>
</gene>
<dbReference type="Gene3D" id="2.40.128.130">
    <property type="entry name" value="Autotransporter beta-domain"/>
    <property type="match status" value="1"/>
</dbReference>
<dbReference type="PROSITE" id="PS51208">
    <property type="entry name" value="AUTOTRANSPORTER"/>
    <property type="match status" value="1"/>
</dbReference>
<organism evidence="3 4">
    <name type="scientific">Bartonella raoultii</name>
    <dbReference type="NCBI Taxonomy" id="1457020"/>
    <lineage>
        <taxon>Bacteria</taxon>
        <taxon>Pseudomonadati</taxon>
        <taxon>Pseudomonadota</taxon>
        <taxon>Alphaproteobacteria</taxon>
        <taxon>Hyphomicrobiales</taxon>
        <taxon>Bartonellaceae</taxon>
        <taxon>Bartonella</taxon>
    </lineage>
</organism>